<dbReference type="InterPro" id="IPR052544">
    <property type="entry name" value="Bacteriocin_Proc_Enz"/>
</dbReference>
<reference evidence="2 3" key="1">
    <citation type="submission" date="2016-08" db="EMBL/GenBank/DDBJ databases">
        <authorList>
            <person name="Seilhamer J.J."/>
        </authorList>
    </citation>
    <scope>NUCLEOTIDE SEQUENCE [LARGE SCALE GENOMIC DNA]</scope>
    <source>
        <strain evidence="2 3">CFBP4644</strain>
    </source>
</reference>
<dbReference type="RefSeq" id="WP_104588939.1">
    <property type="nucleotide sequence ID" value="NZ_JAJGQH010000026.1"/>
</dbReference>
<dbReference type="OrthoDB" id="3723182at2"/>
<name>A0A2S7D9P2_9XANT</name>
<dbReference type="EMBL" id="MDEH01000020">
    <property type="protein sequence ID" value="PPU70541.1"/>
    <property type="molecule type" value="Genomic_DNA"/>
</dbReference>
<dbReference type="GO" id="GO:0016491">
    <property type="term" value="F:oxidoreductase activity"/>
    <property type="evidence" value="ECO:0007669"/>
    <property type="project" value="InterPro"/>
</dbReference>
<proteinExistence type="predicted"/>
<dbReference type="InterPro" id="IPR029479">
    <property type="entry name" value="Nitroreductase"/>
</dbReference>
<gene>
    <name evidence="2" type="ORF">XmelCFBP4644_19940</name>
</gene>
<dbReference type="InterPro" id="IPR020051">
    <property type="entry name" value="SagB-type_dehydrogenase"/>
</dbReference>
<comment type="caution">
    <text evidence="2">The sequence shown here is derived from an EMBL/GenBank/DDBJ whole genome shotgun (WGS) entry which is preliminary data.</text>
</comment>
<dbReference type="PANTHER" id="PTHR43745:SF2">
    <property type="entry name" value="NITROREDUCTASE MJ1384-RELATED"/>
    <property type="match status" value="1"/>
</dbReference>
<dbReference type="NCBIfam" id="TIGR03605">
    <property type="entry name" value="antibiot_sagB"/>
    <property type="match status" value="1"/>
</dbReference>
<sequence length="394" mass="43851">MKVRRCSFLFLEPRHSVSFDLTSLLHGGNGIRRQMGWVALAPHLERELPISPEECALLARIGPDDWIDTSEFSKIDSASTNSLIRMGLLINEDAFDQFTQRDKKMRSSGWWPLAALTHRFGRWKNQDSVASMEAKGLVHPGDLRKNLGAPPPEVVERVEAKSRLKLHIPSASPLSHVLENRATCRNFSTSRLDFEAFSKVMHQSFAALSQMKICDDTIFLKKNSPSGGGLHATGIYVLVQNVEKIEPGFYHYHPIDHALEPINTDLSLESLRDAAQQMVAGQHWFAGAQVLTILAPRYGRSFWKYKNHAKAYRALILDAGHLSQTLYLSATELGLGAFVTAAINEVNIEETLGLDALDEGPLAICGFGIRSDSMEIAEFDPNGNVWSCDLSLKK</sequence>
<evidence type="ECO:0000259" key="1">
    <source>
        <dbReference type="Pfam" id="PF00881"/>
    </source>
</evidence>
<evidence type="ECO:0000313" key="3">
    <source>
        <dbReference type="Proteomes" id="UP000239865"/>
    </source>
</evidence>
<dbReference type="CDD" id="cd02142">
    <property type="entry name" value="McbC_SagB-like_oxidoreductase"/>
    <property type="match status" value="1"/>
</dbReference>
<dbReference type="Proteomes" id="UP000239865">
    <property type="component" value="Unassembled WGS sequence"/>
</dbReference>
<evidence type="ECO:0000313" key="2">
    <source>
        <dbReference type="EMBL" id="PPU70541.1"/>
    </source>
</evidence>
<dbReference type="AlphaFoldDB" id="A0A2S7D9P2"/>
<dbReference type="InterPro" id="IPR000415">
    <property type="entry name" value="Nitroreductase-like"/>
</dbReference>
<dbReference type="InterPro" id="IPR030965">
    <property type="entry name" value="SagB-rel_DH_2"/>
</dbReference>
<dbReference type="Gene3D" id="3.40.109.10">
    <property type="entry name" value="NADH Oxidase"/>
    <property type="match status" value="1"/>
</dbReference>
<dbReference type="Pfam" id="PF00881">
    <property type="entry name" value="Nitroreductase"/>
    <property type="match status" value="1"/>
</dbReference>
<dbReference type="NCBIfam" id="TIGR04511">
    <property type="entry name" value="SagB_rel_DH_2"/>
    <property type="match status" value="1"/>
</dbReference>
<dbReference type="SUPFAM" id="SSF55469">
    <property type="entry name" value="FMN-dependent nitroreductase-like"/>
    <property type="match status" value="1"/>
</dbReference>
<organism evidence="2 3">
    <name type="scientific">Xanthomonas melonis</name>
    <dbReference type="NCBI Taxonomy" id="56456"/>
    <lineage>
        <taxon>Bacteria</taxon>
        <taxon>Pseudomonadati</taxon>
        <taxon>Pseudomonadota</taxon>
        <taxon>Gammaproteobacteria</taxon>
        <taxon>Lysobacterales</taxon>
        <taxon>Lysobacteraceae</taxon>
        <taxon>Xanthomonas</taxon>
    </lineage>
</organism>
<dbReference type="PANTHER" id="PTHR43745">
    <property type="entry name" value="NITROREDUCTASE MJ1384-RELATED"/>
    <property type="match status" value="1"/>
</dbReference>
<accession>A0A2S7D9P2</accession>
<protein>
    <submittedName>
        <fullName evidence="2">Putative peptide maturation dehydrogenase</fullName>
    </submittedName>
</protein>
<feature type="domain" description="Nitroreductase" evidence="1">
    <location>
        <begin position="179"/>
        <end position="368"/>
    </location>
</feature>